<feature type="transmembrane region" description="Helical" evidence="4">
    <location>
        <begin position="115"/>
        <end position="133"/>
    </location>
</feature>
<dbReference type="Pfam" id="PF08409">
    <property type="entry name" value="TMTC_DUF1736"/>
    <property type="match status" value="1"/>
</dbReference>
<keyword evidence="4" id="KW-0812">Transmembrane</keyword>
<dbReference type="AlphaFoldDB" id="A0A1B6DNC8"/>
<accession>A0A1B6DNC8</accession>
<keyword evidence="4" id="KW-1133">Transmembrane helix</keyword>
<dbReference type="GO" id="GO:0005783">
    <property type="term" value="C:endoplasmic reticulum"/>
    <property type="evidence" value="ECO:0007669"/>
    <property type="project" value="TreeGrafter"/>
</dbReference>
<name>A0A1B6DNC8_9HEMI</name>
<feature type="transmembrane region" description="Helical" evidence="4">
    <location>
        <begin position="71"/>
        <end position="95"/>
    </location>
</feature>
<dbReference type="EMBL" id="GEDC01010116">
    <property type="protein sequence ID" value="JAS27182.1"/>
    <property type="molecule type" value="Transcribed_RNA"/>
</dbReference>
<dbReference type="PANTHER" id="PTHR44227:SF3">
    <property type="entry name" value="PROTEIN O-MANNOSYL-TRANSFERASE TMTC4"/>
    <property type="match status" value="1"/>
</dbReference>
<feature type="transmembrane region" description="Helical" evidence="4">
    <location>
        <begin position="200"/>
        <end position="216"/>
    </location>
</feature>
<dbReference type="InterPro" id="IPR013618">
    <property type="entry name" value="TMTC_DUF1736"/>
</dbReference>
<evidence type="ECO:0000256" key="2">
    <source>
        <dbReference type="ARBA" id="ARBA00022803"/>
    </source>
</evidence>
<sequence length="217" mass="24950">KSSLYLEKNKHLKKNLSENILREKPLKLLLLRQLILCLGGVIILIIRWYIMGRSLPTFQKVDNPASFIQDVFYRVVNYNYIYALNAWLLICPVWLCCDWSMGCIPLIDNILDKRCMVIAVFWTILGSLLISVLKSNRSTTSRSVLMSLTMLIVPFLPASNLFFQVGFVIAERVLYLPSAGFCMLIALGCRRLCLLYSNKMLLHFSLIVLILSFSFRS</sequence>
<keyword evidence="1" id="KW-0677">Repeat</keyword>
<reference evidence="6" key="1">
    <citation type="submission" date="2015-12" db="EMBL/GenBank/DDBJ databases">
        <title>De novo transcriptome assembly of four potential Pierce s Disease insect vectors from Arizona vineyards.</title>
        <authorList>
            <person name="Tassone E.E."/>
        </authorList>
    </citation>
    <scope>NUCLEOTIDE SEQUENCE</scope>
</reference>
<feature type="non-terminal residue" evidence="6">
    <location>
        <position position="217"/>
    </location>
</feature>
<proteinExistence type="predicted"/>
<dbReference type="GO" id="GO:0000030">
    <property type="term" value="F:mannosyltransferase activity"/>
    <property type="evidence" value="ECO:0007669"/>
    <property type="project" value="TreeGrafter"/>
</dbReference>
<protein>
    <recommendedName>
        <fullName evidence="5">DUF1736 domain-containing protein</fullName>
    </recommendedName>
</protein>
<dbReference type="GO" id="GO:0035269">
    <property type="term" value="P:protein O-linked glycosylation via mannose"/>
    <property type="evidence" value="ECO:0007669"/>
    <property type="project" value="TreeGrafter"/>
</dbReference>
<feature type="domain" description="DUF1736" evidence="5">
    <location>
        <begin position="53"/>
        <end position="125"/>
    </location>
</feature>
<evidence type="ECO:0000256" key="3">
    <source>
        <dbReference type="ARBA" id="ARBA00023136"/>
    </source>
</evidence>
<dbReference type="PANTHER" id="PTHR44227">
    <property type="match status" value="1"/>
</dbReference>
<dbReference type="InterPro" id="IPR052346">
    <property type="entry name" value="O-mannosyl-transferase_TMTC"/>
</dbReference>
<feature type="transmembrane region" description="Helical" evidence="4">
    <location>
        <begin position="145"/>
        <end position="167"/>
    </location>
</feature>
<gene>
    <name evidence="6" type="ORF">g.32015</name>
</gene>
<evidence type="ECO:0000313" key="6">
    <source>
        <dbReference type="EMBL" id="JAS27182.1"/>
    </source>
</evidence>
<feature type="non-terminal residue" evidence="6">
    <location>
        <position position="1"/>
    </location>
</feature>
<feature type="transmembrane region" description="Helical" evidence="4">
    <location>
        <begin position="30"/>
        <end position="50"/>
    </location>
</feature>
<evidence type="ECO:0000256" key="4">
    <source>
        <dbReference type="SAM" id="Phobius"/>
    </source>
</evidence>
<evidence type="ECO:0000256" key="1">
    <source>
        <dbReference type="ARBA" id="ARBA00022737"/>
    </source>
</evidence>
<organism evidence="6">
    <name type="scientific">Clastoptera arizonana</name>
    <name type="common">Arizona spittle bug</name>
    <dbReference type="NCBI Taxonomy" id="38151"/>
    <lineage>
        <taxon>Eukaryota</taxon>
        <taxon>Metazoa</taxon>
        <taxon>Ecdysozoa</taxon>
        <taxon>Arthropoda</taxon>
        <taxon>Hexapoda</taxon>
        <taxon>Insecta</taxon>
        <taxon>Pterygota</taxon>
        <taxon>Neoptera</taxon>
        <taxon>Paraneoptera</taxon>
        <taxon>Hemiptera</taxon>
        <taxon>Auchenorrhyncha</taxon>
        <taxon>Cercopoidea</taxon>
        <taxon>Clastopteridae</taxon>
        <taxon>Clastoptera</taxon>
    </lineage>
</organism>
<evidence type="ECO:0000259" key="5">
    <source>
        <dbReference type="Pfam" id="PF08409"/>
    </source>
</evidence>
<keyword evidence="3 4" id="KW-0472">Membrane</keyword>
<dbReference type="GO" id="GO:0030968">
    <property type="term" value="P:endoplasmic reticulum unfolded protein response"/>
    <property type="evidence" value="ECO:0007669"/>
    <property type="project" value="TreeGrafter"/>
</dbReference>
<keyword evidence="2" id="KW-0802">TPR repeat</keyword>